<feature type="transmembrane region" description="Helical" evidence="9">
    <location>
        <begin position="284"/>
        <end position="306"/>
    </location>
</feature>
<dbReference type="GO" id="GO:0005886">
    <property type="term" value="C:plasma membrane"/>
    <property type="evidence" value="ECO:0007669"/>
    <property type="project" value="TreeGrafter"/>
</dbReference>
<feature type="transmembrane region" description="Helical" evidence="9">
    <location>
        <begin position="51"/>
        <end position="73"/>
    </location>
</feature>
<evidence type="ECO:0000256" key="8">
    <source>
        <dbReference type="ARBA" id="ARBA00031293"/>
    </source>
</evidence>
<evidence type="ECO:0000256" key="5">
    <source>
        <dbReference type="ARBA" id="ARBA00022692"/>
    </source>
</evidence>
<dbReference type="Proteomes" id="UP000013963">
    <property type="component" value="Chromosome"/>
</dbReference>
<feature type="transmembrane region" description="Helical" evidence="9">
    <location>
        <begin position="390"/>
        <end position="413"/>
    </location>
</feature>
<dbReference type="KEGG" id="ssyr:SSYRP_v1c05830"/>
<dbReference type="PATRIC" id="fig|1276229.3.peg.578"/>
<gene>
    <name evidence="10" type="ORF">SSYRP_v1c05830</name>
</gene>
<name>R4U6F7_9MOLU</name>
<dbReference type="SUPFAM" id="SSF118215">
    <property type="entry name" value="Proton glutamate symport protein"/>
    <property type="match status" value="1"/>
</dbReference>
<dbReference type="PANTHER" id="PTHR42865">
    <property type="entry name" value="PROTON/GLUTAMATE-ASPARTATE SYMPORTER"/>
    <property type="match status" value="1"/>
</dbReference>
<feature type="transmembrane region" description="Helical" evidence="9">
    <location>
        <begin position="93"/>
        <end position="119"/>
    </location>
</feature>
<evidence type="ECO:0000256" key="2">
    <source>
        <dbReference type="ARBA" id="ARBA00006148"/>
    </source>
</evidence>
<feature type="transmembrane region" description="Helical" evidence="9">
    <location>
        <begin position="419"/>
        <end position="444"/>
    </location>
</feature>
<evidence type="ECO:0000313" key="11">
    <source>
        <dbReference type="Proteomes" id="UP000013963"/>
    </source>
</evidence>
<evidence type="ECO:0000256" key="1">
    <source>
        <dbReference type="ARBA" id="ARBA00004141"/>
    </source>
</evidence>
<keyword evidence="5 9" id="KW-0812">Transmembrane</keyword>
<keyword evidence="4" id="KW-0813">Transport</keyword>
<evidence type="ECO:0000256" key="9">
    <source>
        <dbReference type="SAM" id="Phobius"/>
    </source>
</evidence>
<evidence type="ECO:0000256" key="4">
    <source>
        <dbReference type="ARBA" id="ARBA00022448"/>
    </source>
</evidence>
<evidence type="ECO:0000256" key="3">
    <source>
        <dbReference type="ARBA" id="ARBA00022031"/>
    </source>
</evidence>
<proteinExistence type="inferred from homology"/>
<dbReference type="HOGENOM" id="CLU_019375_0_3_14"/>
<dbReference type="STRING" id="1276229.SSYRP_v1c05830"/>
<dbReference type="AlphaFoldDB" id="R4U6F7"/>
<dbReference type="eggNOG" id="COG1823">
    <property type="taxonomic scope" value="Bacteria"/>
</dbReference>
<keyword evidence="7 9" id="KW-0472">Membrane</keyword>
<feature type="transmembrane region" description="Helical" evidence="9">
    <location>
        <begin position="24"/>
        <end position="44"/>
    </location>
</feature>
<evidence type="ECO:0000256" key="7">
    <source>
        <dbReference type="ARBA" id="ARBA00023136"/>
    </source>
</evidence>
<feature type="transmembrane region" description="Helical" evidence="9">
    <location>
        <begin position="241"/>
        <end position="264"/>
    </location>
</feature>
<dbReference type="InterPro" id="IPR001991">
    <property type="entry name" value="Na-dicarboxylate_symporter"/>
</dbReference>
<reference evidence="10 11" key="1">
    <citation type="journal article" date="2013" name="Genome Biol. Evol.">
        <title>Complete genomes of two dipteran-associated spiroplasmas provided insights into the origin, dynamics, and impacts of viral invasion in spiroplasma.</title>
        <authorList>
            <person name="Ku C."/>
            <person name="Lo W.S."/>
            <person name="Chen L.L."/>
            <person name="Kuo C.H."/>
        </authorList>
    </citation>
    <scope>NUCLEOTIDE SEQUENCE [LARGE SCALE GENOMIC DNA]</scope>
    <source>
        <strain evidence="10">EA-1</strain>
    </source>
</reference>
<dbReference type="InterPro" id="IPR036458">
    <property type="entry name" value="Na:dicarbo_symporter_sf"/>
</dbReference>
<feature type="transmembrane region" description="Helical" evidence="9">
    <location>
        <begin position="356"/>
        <end position="378"/>
    </location>
</feature>
<protein>
    <recommendedName>
        <fullName evidence="3">L-cystine uptake protein TcyP</fullName>
    </recommendedName>
    <alternativeName>
        <fullName evidence="8">Transporter of cystine TcyP</fullName>
    </alternativeName>
</protein>
<keyword evidence="11" id="KW-1185">Reference proteome</keyword>
<evidence type="ECO:0000256" key="6">
    <source>
        <dbReference type="ARBA" id="ARBA00022989"/>
    </source>
</evidence>
<sequence>MTINLLADNAGSSILNDFLALGSWQTLVAVLVFYAVIIPFFILINRYKVKFIYRILMGLGIGLVFGIVIQAIIGFPQTAEGLKEHTWVMQFNIWANLLKEIFINGILLLTVPVVFLAIFRITAKPGQKGIGRITLKGIGLLLLNVTFAFIITFWLGILFKVGAGMDLDSQVEGNDPNGNHETKPLPQIIWDYMPKNFIGALALGVIIPVMVLGAITGHSVKMLNKRKPEQMARIRNAMDTGWDLVISMLMTFMKIMPIAVISMITTAITSRPIGALATIGKVIGLGYLSLLISVAFLTLMLFLFGFRLKGWWKAAWKPLVQAFATQSSNATLPVAMETLKDDMKVDDKVVSTIAPLSTSLGLMACAGVQAGLVTSFLWTGSDKIASGFSGGLAVFFIMSLIICLIASLGIAGIPGTAAVVTSGVLGGLGYASMFGPVYAIIGALDGLFDMGRTAVNVVAGVAVASMTAKTEGLIGEDSEILSAKQLAKQKEVLSNRIKKDDLKEAKQLALKEKMAAKKARHAK</sequence>
<feature type="transmembrane region" description="Helical" evidence="9">
    <location>
        <begin position="197"/>
        <end position="220"/>
    </location>
</feature>
<dbReference type="RefSeq" id="WP_016340819.1">
    <property type="nucleotide sequence ID" value="NC_021284.1"/>
</dbReference>
<keyword evidence="6 9" id="KW-1133">Transmembrane helix</keyword>
<feature type="transmembrane region" description="Helical" evidence="9">
    <location>
        <begin position="140"/>
        <end position="159"/>
    </location>
</feature>
<dbReference type="GO" id="GO:0015184">
    <property type="term" value="F:L-cystine transmembrane transporter activity"/>
    <property type="evidence" value="ECO:0007669"/>
    <property type="project" value="TreeGrafter"/>
</dbReference>
<dbReference type="PANTHER" id="PTHR42865:SF5">
    <property type="entry name" value="L-CYSTINE TRANSPORTER TCYP"/>
    <property type="match status" value="1"/>
</dbReference>
<organism evidence="10 11">
    <name type="scientific">Spiroplasma syrphidicola EA-1</name>
    <dbReference type="NCBI Taxonomy" id="1276229"/>
    <lineage>
        <taxon>Bacteria</taxon>
        <taxon>Bacillati</taxon>
        <taxon>Mycoplasmatota</taxon>
        <taxon>Mollicutes</taxon>
        <taxon>Entomoplasmatales</taxon>
        <taxon>Spiroplasmataceae</taxon>
        <taxon>Spiroplasma</taxon>
    </lineage>
</organism>
<dbReference type="OrthoDB" id="9768885at2"/>
<comment type="similarity">
    <text evidence="2">Belongs to the dicarboxylate/amino acid:cation symporter (DAACS) (TC 2.A.23) family.</text>
</comment>
<comment type="subcellular location">
    <subcellularLocation>
        <location evidence="1">Membrane</location>
        <topology evidence="1">Multi-pass membrane protein</topology>
    </subcellularLocation>
</comment>
<evidence type="ECO:0000313" key="10">
    <source>
        <dbReference type="EMBL" id="AGM26173.1"/>
    </source>
</evidence>
<dbReference type="EMBL" id="CP005078">
    <property type="protein sequence ID" value="AGM26173.1"/>
    <property type="molecule type" value="Genomic_DNA"/>
</dbReference>
<accession>R4U6F7</accession>
<dbReference type="Gene3D" id="1.10.3860.10">
    <property type="entry name" value="Sodium:dicarboxylate symporter"/>
    <property type="match status" value="1"/>
</dbReference>
<dbReference type="GO" id="GO:0015293">
    <property type="term" value="F:symporter activity"/>
    <property type="evidence" value="ECO:0007669"/>
    <property type="project" value="InterPro"/>
</dbReference>
<dbReference type="Pfam" id="PF00375">
    <property type="entry name" value="SDF"/>
    <property type="match status" value="1"/>
</dbReference>